<reference evidence="2" key="1">
    <citation type="submission" date="2017-09" db="EMBL/GenBank/DDBJ databases">
        <title>Depth-based differentiation of microbial function through sediment-hosted aquifers and enrichment of novel symbionts in the deep terrestrial subsurface.</title>
        <authorList>
            <person name="Probst A.J."/>
            <person name="Ladd B."/>
            <person name="Jarett J.K."/>
            <person name="Geller-Mcgrath D.E."/>
            <person name="Sieber C.M.K."/>
            <person name="Emerson J.B."/>
            <person name="Anantharaman K."/>
            <person name="Thomas B.C."/>
            <person name="Malmstrom R."/>
            <person name="Stieglmeier M."/>
            <person name="Klingl A."/>
            <person name="Woyke T."/>
            <person name="Ryan C.M."/>
            <person name="Banfield J.F."/>
        </authorList>
    </citation>
    <scope>NUCLEOTIDE SEQUENCE [LARGE SCALE GENOMIC DNA]</scope>
</reference>
<proteinExistence type="predicted"/>
<evidence type="ECO:0000313" key="2">
    <source>
        <dbReference type="Proteomes" id="UP000229766"/>
    </source>
</evidence>
<name>A0A2M8L283_9BACT</name>
<protein>
    <submittedName>
        <fullName evidence="1">Uncharacterized protein</fullName>
    </submittedName>
</protein>
<dbReference type="EMBL" id="PFEI01000059">
    <property type="protein sequence ID" value="PJE67034.1"/>
    <property type="molecule type" value="Genomic_DNA"/>
</dbReference>
<evidence type="ECO:0000313" key="1">
    <source>
        <dbReference type="EMBL" id="PJE67034.1"/>
    </source>
</evidence>
<dbReference type="AlphaFoldDB" id="A0A2M8L283"/>
<dbReference type="Proteomes" id="UP000229766">
    <property type="component" value="Unassembled WGS sequence"/>
</dbReference>
<accession>A0A2M8L283</accession>
<gene>
    <name evidence="1" type="ORF">COU93_00955</name>
</gene>
<comment type="caution">
    <text evidence="1">The sequence shown here is derived from an EMBL/GenBank/DDBJ whole genome shotgun (WGS) entry which is preliminary data.</text>
</comment>
<organism evidence="1 2">
    <name type="scientific">Candidatus Shapirobacteria bacterium CG10_big_fil_rev_8_21_14_0_10_36_6</name>
    <dbReference type="NCBI Taxonomy" id="1974886"/>
    <lineage>
        <taxon>Bacteria</taxon>
        <taxon>Candidatus Shapironibacteriota</taxon>
    </lineage>
</organism>
<sequence length="140" mass="15962">MYCSKELTLDKERERIEQNYFLKNKNMPVEISPQDLPQPENGGMDAEDLRIRNEALEGLMRFGNFRDYADSMLYISKRAAERGALSLAERTGTETFLAMQANTQSEMVKVFDGSENKMVTSIKDSLVSIARGVRNLENKN</sequence>